<evidence type="ECO:0000313" key="1">
    <source>
        <dbReference type="EMBL" id="GJT87296.1"/>
    </source>
</evidence>
<proteinExistence type="predicted"/>
<name>A0ABQ5HIQ7_9ASTR</name>
<reference evidence="1" key="1">
    <citation type="journal article" date="2022" name="Int. J. Mol. Sci.">
        <title>Draft Genome of Tanacetum Coccineum: Genomic Comparison of Closely Related Tanacetum-Family Plants.</title>
        <authorList>
            <person name="Yamashiro T."/>
            <person name="Shiraishi A."/>
            <person name="Nakayama K."/>
            <person name="Satake H."/>
        </authorList>
    </citation>
    <scope>NUCLEOTIDE SEQUENCE</scope>
</reference>
<dbReference type="Gene3D" id="2.40.50.140">
    <property type="entry name" value="Nucleic acid-binding proteins"/>
    <property type="match status" value="1"/>
</dbReference>
<keyword evidence="2" id="KW-1185">Reference proteome</keyword>
<evidence type="ECO:0000313" key="2">
    <source>
        <dbReference type="Proteomes" id="UP001151760"/>
    </source>
</evidence>
<dbReference type="Proteomes" id="UP001151760">
    <property type="component" value="Unassembled WGS sequence"/>
</dbReference>
<dbReference type="InterPro" id="IPR012340">
    <property type="entry name" value="NA-bd_OB-fold"/>
</dbReference>
<evidence type="ECO:0008006" key="3">
    <source>
        <dbReference type="Google" id="ProtNLM"/>
    </source>
</evidence>
<protein>
    <recommendedName>
        <fullName evidence="3">Replication factor A C-terminal domain-containing protein</fullName>
    </recommendedName>
</protein>
<accession>A0ABQ5HIQ7</accession>
<organism evidence="1 2">
    <name type="scientific">Tanacetum coccineum</name>
    <dbReference type="NCBI Taxonomy" id="301880"/>
    <lineage>
        <taxon>Eukaryota</taxon>
        <taxon>Viridiplantae</taxon>
        <taxon>Streptophyta</taxon>
        <taxon>Embryophyta</taxon>
        <taxon>Tracheophyta</taxon>
        <taxon>Spermatophyta</taxon>
        <taxon>Magnoliopsida</taxon>
        <taxon>eudicotyledons</taxon>
        <taxon>Gunneridae</taxon>
        <taxon>Pentapetalae</taxon>
        <taxon>asterids</taxon>
        <taxon>campanulids</taxon>
        <taxon>Asterales</taxon>
        <taxon>Asteraceae</taxon>
        <taxon>Asteroideae</taxon>
        <taxon>Anthemideae</taxon>
        <taxon>Anthemidinae</taxon>
        <taxon>Tanacetum</taxon>
    </lineage>
</organism>
<gene>
    <name evidence="1" type="ORF">Tco_1069013</name>
</gene>
<dbReference type="EMBL" id="BQNB010019626">
    <property type="protein sequence ID" value="GJT87296.1"/>
    <property type="molecule type" value="Genomic_DNA"/>
</dbReference>
<reference evidence="1" key="2">
    <citation type="submission" date="2022-01" db="EMBL/GenBank/DDBJ databases">
        <authorList>
            <person name="Yamashiro T."/>
            <person name="Shiraishi A."/>
            <person name="Satake H."/>
            <person name="Nakayama K."/>
        </authorList>
    </citation>
    <scope>NUCLEOTIDE SEQUENCE</scope>
</reference>
<comment type="caution">
    <text evidence="1">The sequence shown here is derived from an EMBL/GenBank/DDBJ whole genome shotgun (WGS) entry which is preliminary data.</text>
</comment>
<sequence length="141" mass="16363">MIHVIDETGSASMLLFDDMTFKLCGVQVYTLIKQYGEEVDDYFPNELIVMIEKKLLFLFEYTTYHINKNNHVYSVKEVANDESMITTFKKDFINEEPLNDLETPKVTHAELKKFKTVDKIPFNMEDTPKSAKVTTMTDGEC</sequence>